<feature type="domain" description="Yeast cell wall synthesis Kre9/Knh1-like N-terminal" evidence="3">
    <location>
        <begin position="42"/>
        <end position="129"/>
    </location>
</feature>
<keyword evidence="1 2" id="KW-0732">Signal</keyword>
<evidence type="ECO:0000256" key="2">
    <source>
        <dbReference type="SAM" id="SignalP"/>
    </source>
</evidence>
<reference evidence="4" key="1">
    <citation type="submission" date="2021-02" db="EMBL/GenBank/DDBJ databases">
        <title>Psilocybe cubensis genome.</title>
        <authorList>
            <person name="Mckernan K.J."/>
            <person name="Crawford S."/>
            <person name="Trippe A."/>
            <person name="Kane L.T."/>
            <person name="Mclaughlin S."/>
        </authorList>
    </citation>
    <scope>NUCLEOTIDE SEQUENCE [LARGE SCALE GENOMIC DNA]</scope>
    <source>
        <strain evidence="4">MGC-MH-2018</strain>
    </source>
</reference>
<dbReference type="Pfam" id="PF10342">
    <property type="entry name" value="Kre9_KNH"/>
    <property type="match status" value="1"/>
</dbReference>
<evidence type="ECO:0000259" key="3">
    <source>
        <dbReference type="Pfam" id="PF10342"/>
    </source>
</evidence>
<sequence length="136" mass="14602">MHIQTLTMKFTKFSTFASVLVLGLVSSVSGAALDVFVPPITKPVAGEIWTSGQQQLVTWDVSNAPATITNKVGLVKLRKDDLTTPLILAENFNILDGQIEVTVPLVVEGSDYELLLFGDSGNFSPKFTITGSGVQF</sequence>
<gene>
    <name evidence="4" type="ORF">JR316_008263</name>
</gene>
<name>A0A8H7XST3_PSICU</name>
<dbReference type="EMBL" id="JAFIQS010000008">
    <property type="protein sequence ID" value="KAG5166182.1"/>
    <property type="molecule type" value="Genomic_DNA"/>
</dbReference>
<organism evidence="4">
    <name type="scientific">Psilocybe cubensis</name>
    <name type="common">Psychedelic mushroom</name>
    <name type="synonym">Stropharia cubensis</name>
    <dbReference type="NCBI Taxonomy" id="181762"/>
    <lineage>
        <taxon>Eukaryota</taxon>
        <taxon>Fungi</taxon>
        <taxon>Dikarya</taxon>
        <taxon>Basidiomycota</taxon>
        <taxon>Agaricomycotina</taxon>
        <taxon>Agaricomycetes</taxon>
        <taxon>Agaricomycetidae</taxon>
        <taxon>Agaricales</taxon>
        <taxon>Agaricineae</taxon>
        <taxon>Strophariaceae</taxon>
        <taxon>Psilocybe</taxon>
    </lineage>
</organism>
<evidence type="ECO:0000256" key="1">
    <source>
        <dbReference type="ARBA" id="ARBA00022729"/>
    </source>
</evidence>
<evidence type="ECO:0000313" key="4">
    <source>
        <dbReference type="EMBL" id="KAG5166182.1"/>
    </source>
</evidence>
<protein>
    <recommendedName>
        <fullName evidence="3">Yeast cell wall synthesis Kre9/Knh1-like N-terminal domain-containing protein</fullName>
    </recommendedName>
</protein>
<feature type="signal peptide" evidence="2">
    <location>
        <begin position="1"/>
        <end position="30"/>
    </location>
</feature>
<feature type="chain" id="PRO_5034866620" description="Yeast cell wall synthesis Kre9/Knh1-like N-terminal domain-containing protein" evidence="2">
    <location>
        <begin position="31"/>
        <end position="136"/>
    </location>
</feature>
<proteinExistence type="predicted"/>
<comment type="caution">
    <text evidence="4">The sequence shown here is derived from an EMBL/GenBank/DDBJ whole genome shotgun (WGS) entry which is preliminary data.</text>
</comment>
<accession>A0A8H7XST3</accession>
<dbReference type="AlphaFoldDB" id="A0A8H7XST3"/>
<dbReference type="InterPro" id="IPR018466">
    <property type="entry name" value="Kre9/Knh1-like_N"/>
</dbReference>